<reference evidence="3" key="1">
    <citation type="journal article" date="2019" name="Int. J. Syst. Evol. Microbiol.">
        <title>The Global Catalogue of Microorganisms (GCM) 10K type strain sequencing project: providing services to taxonomists for standard genome sequencing and annotation.</title>
        <authorList>
            <consortium name="The Broad Institute Genomics Platform"/>
            <consortium name="The Broad Institute Genome Sequencing Center for Infectious Disease"/>
            <person name="Wu L."/>
            <person name="Ma J."/>
        </authorList>
    </citation>
    <scope>NUCLEOTIDE SEQUENCE [LARGE SCALE GENOMIC DNA]</scope>
    <source>
        <strain evidence="3">JCM 14559</strain>
    </source>
</reference>
<protein>
    <recommendedName>
        <fullName evidence="4">Deoxyxylulose-5-phosphate synthase</fullName>
    </recommendedName>
</protein>
<accession>A0ABP5HV71</accession>
<feature type="region of interest" description="Disordered" evidence="1">
    <location>
        <begin position="115"/>
        <end position="152"/>
    </location>
</feature>
<proteinExistence type="predicted"/>
<evidence type="ECO:0008006" key="4">
    <source>
        <dbReference type="Google" id="ProtNLM"/>
    </source>
</evidence>
<sequence>MCYHASNGALGHYVCVACRLSFKGSPWPIRKQVCPGCRGELVFAGHDFAAPRRRDTKAWSVVAAVLAEGLTYDHRPGCGCTRLPSFRPRTRAQVRARRRAAERLGVPLAVALARRDALTPEARDEQPSAPPATGSGPGTARAARRRSDPDGT</sequence>
<dbReference type="RefSeq" id="WP_344550147.1">
    <property type="nucleotide sequence ID" value="NZ_BAAANS010000003.1"/>
</dbReference>
<organism evidence="2 3">
    <name type="scientific">Kitasatospora saccharophila</name>
    <dbReference type="NCBI Taxonomy" id="407973"/>
    <lineage>
        <taxon>Bacteria</taxon>
        <taxon>Bacillati</taxon>
        <taxon>Actinomycetota</taxon>
        <taxon>Actinomycetes</taxon>
        <taxon>Kitasatosporales</taxon>
        <taxon>Streptomycetaceae</taxon>
        <taxon>Kitasatospora</taxon>
    </lineage>
</organism>
<evidence type="ECO:0000256" key="1">
    <source>
        <dbReference type="SAM" id="MobiDB-lite"/>
    </source>
</evidence>
<feature type="compositionally biased region" description="Low complexity" evidence="1">
    <location>
        <begin position="131"/>
        <end position="141"/>
    </location>
</feature>
<name>A0ABP5HV71_9ACTN</name>
<keyword evidence="3" id="KW-1185">Reference proteome</keyword>
<dbReference type="EMBL" id="BAAANS010000003">
    <property type="protein sequence ID" value="GAA2086011.1"/>
    <property type="molecule type" value="Genomic_DNA"/>
</dbReference>
<evidence type="ECO:0000313" key="3">
    <source>
        <dbReference type="Proteomes" id="UP001500897"/>
    </source>
</evidence>
<evidence type="ECO:0000313" key="2">
    <source>
        <dbReference type="EMBL" id="GAA2086011.1"/>
    </source>
</evidence>
<dbReference type="Proteomes" id="UP001500897">
    <property type="component" value="Unassembled WGS sequence"/>
</dbReference>
<feature type="compositionally biased region" description="Basic and acidic residues" evidence="1">
    <location>
        <begin position="115"/>
        <end position="126"/>
    </location>
</feature>
<comment type="caution">
    <text evidence="2">The sequence shown here is derived from an EMBL/GenBank/DDBJ whole genome shotgun (WGS) entry which is preliminary data.</text>
</comment>
<gene>
    <name evidence="2" type="ORF">GCM10009759_06360</name>
</gene>